<organism evidence="1 2">
    <name type="scientific">Apis cerana cerana</name>
    <name type="common">Oriental honeybee</name>
    <dbReference type="NCBI Taxonomy" id="94128"/>
    <lineage>
        <taxon>Eukaryota</taxon>
        <taxon>Metazoa</taxon>
        <taxon>Ecdysozoa</taxon>
        <taxon>Arthropoda</taxon>
        <taxon>Hexapoda</taxon>
        <taxon>Insecta</taxon>
        <taxon>Pterygota</taxon>
        <taxon>Neoptera</taxon>
        <taxon>Endopterygota</taxon>
        <taxon>Hymenoptera</taxon>
        <taxon>Apocrita</taxon>
        <taxon>Aculeata</taxon>
        <taxon>Apoidea</taxon>
        <taxon>Anthophila</taxon>
        <taxon>Apidae</taxon>
        <taxon>Apis</taxon>
    </lineage>
</organism>
<protein>
    <submittedName>
        <fullName evidence="1">Uncharacterized protein</fullName>
    </submittedName>
</protein>
<keyword evidence="2" id="KW-1185">Reference proteome</keyword>
<dbReference type="EMBL" id="KZ288450">
    <property type="protein sequence ID" value="PBC25584.1"/>
    <property type="molecule type" value="Genomic_DNA"/>
</dbReference>
<sequence>MVLEKHDWHTIYELTMSCLSRKTHIIGTSKNKKFISKSILHCKLRKAEMISKENDNGIMGIMGCHTQMEKRYTRCENFIHETRFHHDYSNQVVPYATTIREVEYSNDTKNLTFNFFSWEFQL</sequence>
<gene>
    <name evidence="1" type="ORF">APICC_05063</name>
</gene>
<evidence type="ECO:0000313" key="1">
    <source>
        <dbReference type="EMBL" id="PBC25584.1"/>
    </source>
</evidence>
<evidence type="ECO:0000313" key="2">
    <source>
        <dbReference type="Proteomes" id="UP000242457"/>
    </source>
</evidence>
<reference evidence="1 2" key="1">
    <citation type="submission" date="2014-07" db="EMBL/GenBank/DDBJ databases">
        <title>Genomic and transcriptomic analysis on Apis cerana provide comprehensive insights into honey bee biology.</title>
        <authorList>
            <person name="Diao Q."/>
            <person name="Sun L."/>
            <person name="Zheng H."/>
            <person name="Zheng H."/>
            <person name="Xu S."/>
            <person name="Wang S."/>
            <person name="Zeng Z."/>
            <person name="Hu F."/>
            <person name="Su S."/>
            <person name="Wu J."/>
        </authorList>
    </citation>
    <scope>NUCLEOTIDE SEQUENCE [LARGE SCALE GENOMIC DNA]</scope>
    <source>
        <tissue evidence="1">Pupae without intestine</tissue>
    </source>
</reference>
<proteinExistence type="predicted"/>
<name>A0A2A3E227_APICC</name>
<dbReference type="AlphaFoldDB" id="A0A2A3E227"/>
<accession>A0A2A3E227</accession>
<dbReference type="Proteomes" id="UP000242457">
    <property type="component" value="Unassembled WGS sequence"/>
</dbReference>
<dbReference type="OrthoDB" id="123207at2759"/>